<accession>A0A0E0EPD9</accession>
<proteinExistence type="predicted"/>
<evidence type="ECO:0000313" key="2">
    <source>
        <dbReference type="EnsemblPlants" id="OMERI09G00410.1"/>
    </source>
</evidence>
<reference evidence="2" key="1">
    <citation type="submission" date="2015-04" db="UniProtKB">
        <authorList>
            <consortium name="EnsemblPlants"/>
        </authorList>
    </citation>
    <scope>IDENTIFICATION</scope>
</reference>
<dbReference type="Proteomes" id="UP000008021">
    <property type="component" value="Chromosome 9"/>
</dbReference>
<sequence>MEAAWLAAEGAPLSGGVECAVQDGSRGRRTRQHTQAAREVSPAVEPFGGAVVGGAHRRLCTGGQGDTVLAVVASAPSILAGVAFGPSSLSWRQGRADLWAVA</sequence>
<dbReference type="EnsemblPlants" id="OMERI09G00410.1">
    <property type="protein sequence ID" value="OMERI09G00410.1"/>
    <property type="gene ID" value="OMERI09G00410"/>
</dbReference>
<evidence type="ECO:0000256" key="1">
    <source>
        <dbReference type="SAM" id="MobiDB-lite"/>
    </source>
</evidence>
<evidence type="ECO:0000313" key="3">
    <source>
        <dbReference type="Proteomes" id="UP000008021"/>
    </source>
</evidence>
<feature type="region of interest" description="Disordered" evidence="1">
    <location>
        <begin position="17"/>
        <end position="40"/>
    </location>
</feature>
<reference evidence="2" key="2">
    <citation type="submission" date="2018-05" db="EMBL/GenBank/DDBJ databases">
        <title>OmerRS3 (Oryza meridionalis Reference Sequence Version 3).</title>
        <authorList>
            <person name="Zhang J."/>
            <person name="Kudrna D."/>
            <person name="Lee S."/>
            <person name="Talag J."/>
            <person name="Welchert J."/>
            <person name="Wing R.A."/>
        </authorList>
    </citation>
    <scope>NUCLEOTIDE SEQUENCE [LARGE SCALE GENOMIC DNA]</scope>
    <source>
        <strain evidence="2">cv. OR44</strain>
    </source>
</reference>
<dbReference type="Gramene" id="OMERI09G00410.1">
    <property type="protein sequence ID" value="OMERI09G00410.1"/>
    <property type="gene ID" value="OMERI09G00410"/>
</dbReference>
<dbReference type="AlphaFoldDB" id="A0A0E0EPD9"/>
<protein>
    <submittedName>
        <fullName evidence="2">Uncharacterized protein</fullName>
    </submittedName>
</protein>
<organism evidence="2">
    <name type="scientific">Oryza meridionalis</name>
    <dbReference type="NCBI Taxonomy" id="40149"/>
    <lineage>
        <taxon>Eukaryota</taxon>
        <taxon>Viridiplantae</taxon>
        <taxon>Streptophyta</taxon>
        <taxon>Embryophyta</taxon>
        <taxon>Tracheophyta</taxon>
        <taxon>Spermatophyta</taxon>
        <taxon>Magnoliopsida</taxon>
        <taxon>Liliopsida</taxon>
        <taxon>Poales</taxon>
        <taxon>Poaceae</taxon>
        <taxon>BOP clade</taxon>
        <taxon>Oryzoideae</taxon>
        <taxon>Oryzeae</taxon>
        <taxon>Oryzinae</taxon>
        <taxon>Oryza</taxon>
    </lineage>
</organism>
<name>A0A0E0EPD9_9ORYZ</name>
<dbReference type="HOGENOM" id="CLU_2281952_0_0_1"/>
<keyword evidence="3" id="KW-1185">Reference proteome</keyword>